<dbReference type="RefSeq" id="WP_116854883.1">
    <property type="nucleotide sequence ID" value="NZ_QTJV01000006.1"/>
</dbReference>
<keyword evidence="3" id="KW-1185">Reference proteome</keyword>
<sequence>MKSLNLDIHQQYAEIYDGDNWVGVSFCSAIDGVTPELAFLQPPGHRNSIAAIVKHMTHWKQFVIQKLQGNVHFDVDQDASLDVSELAADPSKGWKIILEDMENVHEDLLEAIDDLSPEDLDTQVGGRDYDIKYLINGVALHDMYHTGQIELLKKQLQSL</sequence>
<comment type="caution">
    <text evidence="2">The sequence shown here is derived from an EMBL/GenBank/DDBJ whole genome shotgun (WGS) entry which is preliminary data.</text>
</comment>
<reference evidence="2 3" key="1">
    <citation type="submission" date="2018-08" db="EMBL/GenBank/DDBJ databases">
        <title>Chitinophaga sp. K20C18050901, a novel bacterium isolated from forest soil.</title>
        <authorList>
            <person name="Wang C."/>
        </authorList>
    </citation>
    <scope>NUCLEOTIDE SEQUENCE [LARGE SCALE GENOMIC DNA]</scope>
    <source>
        <strain evidence="2 3">K20C18050901</strain>
    </source>
</reference>
<feature type="domain" description="DinB-like" evidence="1">
    <location>
        <begin position="29"/>
        <end position="149"/>
    </location>
</feature>
<dbReference type="InterPro" id="IPR024775">
    <property type="entry name" value="DinB-like"/>
</dbReference>
<evidence type="ECO:0000313" key="3">
    <source>
        <dbReference type="Proteomes" id="UP000261174"/>
    </source>
</evidence>
<dbReference type="EMBL" id="QTJV01000006">
    <property type="protein sequence ID" value="RFM33965.1"/>
    <property type="molecule type" value="Genomic_DNA"/>
</dbReference>
<protein>
    <submittedName>
        <fullName evidence="2">DinB family protein</fullName>
    </submittedName>
</protein>
<evidence type="ECO:0000313" key="2">
    <source>
        <dbReference type="EMBL" id="RFM33965.1"/>
    </source>
</evidence>
<organism evidence="2 3">
    <name type="scientific">Chitinophaga silvisoli</name>
    <dbReference type="NCBI Taxonomy" id="2291814"/>
    <lineage>
        <taxon>Bacteria</taxon>
        <taxon>Pseudomonadati</taxon>
        <taxon>Bacteroidota</taxon>
        <taxon>Chitinophagia</taxon>
        <taxon>Chitinophagales</taxon>
        <taxon>Chitinophagaceae</taxon>
        <taxon>Chitinophaga</taxon>
    </lineage>
</organism>
<proteinExistence type="predicted"/>
<name>A0A3E1P1C6_9BACT</name>
<dbReference type="InterPro" id="IPR034660">
    <property type="entry name" value="DinB/YfiT-like"/>
</dbReference>
<gene>
    <name evidence="2" type="ORF">DXN04_18625</name>
</gene>
<dbReference type="Gene3D" id="1.20.120.450">
    <property type="entry name" value="dinb family like domain"/>
    <property type="match status" value="1"/>
</dbReference>
<evidence type="ECO:0000259" key="1">
    <source>
        <dbReference type="Pfam" id="PF12867"/>
    </source>
</evidence>
<accession>A0A3E1P1C6</accession>
<dbReference type="SUPFAM" id="SSF109854">
    <property type="entry name" value="DinB/YfiT-like putative metalloenzymes"/>
    <property type="match status" value="1"/>
</dbReference>
<dbReference type="AlphaFoldDB" id="A0A3E1P1C6"/>
<dbReference type="Pfam" id="PF12867">
    <property type="entry name" value="DinB_2"/>
    <property type="match status" value="1"/>
</dbReference>
<dbReference type="OrthoDB" id="9814103at2"/>
<dbReference type="Proteomes" id="UP000261174">
    <property type="component" value="Unassembled WGS sequence"/>
</dbReference>